<dbReference type="Proteomes" id="UP000064844">
    <property type="component" value="Chromosome"/>
</dbReference>
<reference evidence="1 2" key="1">
    <citation type="journal article" date="2015" name="Nat. Commun.">
        <title>Production of butyrate from lysine and the Amadori product fructoselysine by a human gut commensal.</title>
        <authorList>
            <person name="Bui T.P."/>
            <person name="Ritari J."/>
            <person name="Boeren S."/>
            <person name="de Waard P."/>
            <person name="Plugge C.M."/>
            <person name="de Vos W.M."/>
        </authorList>
    </citation>
    <scope>NUCLEOTIDE SEQUENCE [LARGE SCALE GENOMIC DNA]</scope>
    <source>
        <strain evidence="1 2">AF211</strain>
    </source>
</reference>
<dbReference type="AlphaFoldDB" id="A0A0S2W134"/>
<gene>
    <name evidence="1" type="ORF">IB211_00551c</name>
</gene>
<proteinExistence type="predicted"/>
<organism evidence="1 2">
    <name type="scientific">Intestinimonas butyriciproducens</name>
    <dbReference type="NCBI Taxonomy" id="1297617"/>
    <lineage>
        <taxon>Bacteria</taxon>
        <taxon>Bacillati</taxon>
        <taxon>Bacillota</taxon>
        <taxon>Clostridia</taxon>
        <taxon>Eubacteriales</taxon>
        <taxon>Intestinimonas</taxon>
    </lineage>
</organism>
<dbReference type="STRING" id="1297617.IB211_00551c"/>
<keyword evidence="2" id="KW-1185">Reference proteome</keyword>
<name>A0A0S2W134_9FIRM</name>
<evidence type="ECO:0000313" key="2">
    <source>
        <dbReference type="Proteomes" id="UP000064844"/>
    </source>
</evidence>
<dbReference type="KEGG" id="ibu:IB211_00551c"/>
<sequence length="42" mass="4637">MPQAEFISAEEVRSKGVPAGWNIPRGCKPGSEARRAELELRL</sequence>
<evidence type="ECO:0000313" key="1">
    <source>
        <dbReference type="EMBL" id="ALP92946.1"/>
    </source>
</evidence>
<accession>A0A0S2W134</accession>
<dbReference type="EMBL" id="CP011307">
    <property type="protein sequence ID" value="ALP92946.1"/>
    <property type="molecule type" value="Genomic_DNA"/>
</dbReference>
<reference evidence="2" key="2">
    <citation type="submission" date="2015-04" db="EMBL/GenBank/DDBJ databases">
        <title>A butyrogenic pathway from the amino acid lysine in a human gut commensal.</title>
        <authorList>
            <person name="de Vos W.M."/>
            <person name="Bui N.T.P."/>
            <person name="Plugge C.M."/>
            <person name="Ritari J."/>
        </authorList>
    </citation>
    <scope>NUCLEOTIDE SEQUENCE [LARGE SCALE GENOMIC DNA]</scope>
    <source>
        <strain evidence="2">AF211</strain>
    </source>
</reference>
<protein>
    <submittedName>
        <fullName evidence="1">Uncharacterized protein</fullName>
    </submittedName>
</protein>